<proteinExistence type="predicted"/>
<reference evidence="3" key="1">
    <citation type="submission" date="2016-10" db="EMBL/GenBank/DDBJ databases">
        <authorList>
            <person name="Varghese N."/>
            <person name="Submissions S."/>
        </authorList>
    </citation>
    <scope>NUCLEOTIDE SEQUENCE [LARGE SCALE GENOMIC DNA]</scope>
    <source>
        <strain evidence="3">EPL6</strain>
    </source>
</reference>
<keyword evidence="2" id="KW-0808">Transferase</keyword>
<organism evidence="2 3">
    <name type="scientific">Oryzisolibacter propanilivorax</name>
    <dbReference type="NCBI Taxonomy" id="1527607"/>
    <lineage>
        <taxon>Bacteria</taxon>
        <taxon>Pseudomonadati</taxon>
        <taxon>Pseudomonadota</taxon>
        <taxon>Betaproteobacteria</taxon>
        <taxon>Burkholderiales</taxon>
        <taxon>Comamonadaceae</taxon>
        <taxon>Oryzisolibacter</taxon>
    </lineage>
</organism>
<evidence type="ECO:0000313" key="2">
    <source>
        <dbReference type="EMBL" id="SDM31196.1"/>
    </source>
</evidence>
<keyword evidence="2" id="KW-0489">Methyltransferase</keyword>
<accession>A0A1G9S6T7</accession>
<dbReference type="Pfam" id="PF08242">
    <property type="entry name" value="Methyltransf_12"/>
    <property type="match status" value="1"/>
</dbReference>
<dbReference type="AlphaFoldDB" id="A0A1G9S6T7"/>
<keyword evidence="3" id="KW-1185">Reference proteome</keyword>
<dbReference type="OrthoDB" id="8558926at2"/>
<dbReference type="Gene3D" id="3.40.50.150">
    <property type="entry name" value="Vaccinia Virus protein VP39"/>
    <property type="match status" value="1"/>
</dbReference>
<dbReference type="GO" id="GO:0032259">
    <property type="term" value="P:methylation"/>
    <property type="evidence" value="ECO:0007669"/>
    <property type="project" value="UniProtKB-KW"/>
</dbReference>
<protein>
    <submittedName>
        <fullName evidence="2">tRNA (Cmo5U34)-methyltransferase</fullName>
    </submittedName>
</protein>
<dbReference type="RefSeq" id="WP_091568867.1">
    <property type="nucleotide sequence ID" value="NZ_FNHP01000004.1"/>
</dbReference>
<dbReference type="GO" id="GO:0008168">
    <property type="term" value="F:methyltransferase activity"/>
    <property type="evidence" value="ECO:0007669"/>
    <property type="project" value="UniProtKB-KW"/>
</dbReference>
<dbReference type="InterPro" id="IPR029063">
    <property type="entry name" value="SAM-dependent_MTases_sf"/>
</dbReference>
<feature type="domain" description="Methyltransferase type 12" evidence="1">
    <location>
        <begin position="51"/>
        <end position="155"/>
    </location>
</feature>
<dbReference type="InterPro" id="IPR013217">
    <property type="entry name" value="Methyltransf_12"/>
</dbReference>
<evidence type="ECO:0000313" key="3">
    <source>
        <dbReference type="Proteomes" id="UP000198552"/>
    </source>
</evidence>
<gene>
    <name evidence="2" type="ORF">SAMN05428957_104146</name>
</gene>
<evidence type="ECO:0000259" key="1">
    <source>
        <dbReference type="Pfam" id="PF08242"/>
    </source>
</evidence>
<name>A0A1G9S6T7_9BURK</name>
<dbReference type="EMBL" id="FNHP01000004">
    <property type="protein sequence ID" value="SDM31196.1"/>
    <property type="molecule type" value="Genomic_DNA"/>
</dbReference>
<dbReference type="CDD" id="cd02440">
    <property type="entry name" value="AdoMet_MTases"/>
    <property type="match status" value="1"/>
</dbReference>
<dbReference type="STRING" id="1527607.SAMN05428957_104146"/>
<dbReference type="SUPFAM" id="SSF53335">
    <property type="entry name" value="S-adenosyl-L-methionine-dependent methyltransferases"/>
    <property type="match status" value="1"/>
</dbReference>
<sequence length="243" mass="26241">MNQNEIKALFDQQAASYDTQWAKTQPIRSCLHLLLDAAFAELPADARILCVGVGTGAELAHLAHQHPGWRFTAVEPSGAMLQVCRDLAQRQGFAQRCVLHEGYLDTLAPATAAPGQGYGFDAATCFLVSQFMVDPAVRSGFFRQIGQRLRPGGILASTDLACDVRSPAYEVLLRAWMHMMAAADVSPEAMERMRKAYATDVAVLPPGRVAGIIQAGGFDAPVPFFQAGLIHGWLSRWGGSLAD</sequence>
<dbReference type="Proteomes" id="UP000198552">
    <property type="component" value="Unassembled WGS sequence"/>
</dbReference>